<gene>
    <name evidence="4" type="ORF">HNR39_000570</name>
</gene>
<proteinExistence type="predicted"/>
<dbReference type="RefSeq" id="WP_260326315.1">
    <property type="nucleotide sequence ID" value="NZ_JAAOZT010000002.1"/>
</dbReference>
<dbReference type="Pfam" id="PF05232">
    <property type="entry name" value="BTP"/>
    <property type="match status" value="2"/>
</dbReference>
<feature type="region of interest" description="Disordered" evidence="1">
    <location>
        <begin position="16"/>
        <end position="46"/>
    </location>
</feature>
<feature type="transmembrane region" description="Helical" evidence="2">
    <location>
        <begin position="127"/>
        <end position="146"/>
    </location>
</feature>
<sequence>MGSTNNSSIDISTMSGKITKTSTGETPNLNSAFNAAKTGKSSHGSSNRKSFAERGLHALIFELLAIAISAPVLSWLMGVSMAHAGLLTLMISLIAMVWNVAFNALFDSVERRLNLVRTFKVRVVHAVFFELGLIVTVVPLAAWWLNMTLLDAFVLDIGLLLFFLPYTLLYNMGYDKARALVLKRRQATS</sequence>
<protein>
    <submittedName>
        <fullName evidence="4">Putative membrane protein</fullName>
    </submittedName>
</protein>
<evidence type="ECO:0000313" key="4">
    <source>
        <dbReference type="EMBL" id="MBB5198760.1"/>
    </source>
</evidence>
<keyword evidence="2" id="KW-0812">Transmembrane</keyword>
<keyword evidence="5" id="KW-1185">Reference proteome</keyword>
<feature type="domain" description="Chlorhexidine efflux transporter" evidence="3">
    <location>
        <begin position="49"/>
        <end position="112"/>
    </location>
</feature>
<dbReference type="NCBIfam" id="NF033664">
    <property type="entry name" value="PACE_transport"/>
    <property type="match status" value="1"/>
</dbReference>
<name>A0A840RQ64_9BURK</name>
<evidence type="ECO:0000256" key="1">
    <source>
        <dbReference type="SAM" id="MobiDB-lite"/>
    </source>
</evidence>
<dbReference type="NCBIfam" id="NF033665">
    <property type="entry name" value="PACE_efflu_PCE"/>
    <property type="match status" value="1"/>
</dbReference>
<keyword evidence="2" id="KW-0472">Membrane</keyword>
<evidence type="ECO:0000313" key="5">
    <source>
        <dbReference type="Proteomes" id="UP000571084"/>
    </source>
</evidence>
<dbReference type="InterPro" id="IPR058208">
    <property type="entry name" value="PACE"/>
</dbReference>
<reference evidence="4 5" key="1">
    <citation type="submission" date="2020-08" db="EMBL/GenBank/DDBJ databases">
        <title>Genomic Encyclopedia of Type Strains, Phase IV (KMG-IV): sequencing the most valuable type-strain genomes for metagenomic binning, comparative biology and taxonomic classification.</title>
        <authorList>
            <person name="Goeker M."/>
        </authorList>
    </citation>
    <scope>NUCLEOTIDE SEQUENCE [LARGE SCALE GENOMIC DNA]</scope>
    <source>
        <strain evidence="4 5">DSM 23240</strain>
    </source>
</reference>
<dbReference type="Proteomes" id="UP000571084">
    <property type="component" value="Unassembled WGS sequence"/>
</dbReference>
<feature type="transmembrane region" description="Helical" evidence="2">
    <location>
        <begin position="84"/>
        <end position="106"/>
    </location>
</feature>
<comment type="caution">
    <text evidence="4">The sequence shown here is derived from an EMBL/GenBank/DDBJ whole genome shotgun (WGS) entry which is preliminary data.</text>
</comment>
<feature type="transmembrane region" description="Helical" evidence="2">
    <location>
        <begin position="152"/>
        <end position="174"/>
    </location>
</feature>
<evidence type="ECO:0000259" key="3">
    <source>
        <dbReference type="Pfam" id="PF05232"/>
    </source>
</evidence>
<organism evidence="4 5">
    <name type="scientific">Glaciimonas immobilis</name>
    <dbReference type="NCBI Taxonomy" id="728004"/>
    <lineage>
        <taxon>Bacteria</taxon>
        <taxon>Pseudomonadati</taxon>
        <taxon>Pseudomonadota</taxon>
        <taxon>Betaproteobacteria</taxon>
        <taxon>Burkholderiales</taxon>
        <taxon>Oxalobacteraceae</taxon>
        <taxon>Glaciimonas</taxon>
    </lineage>
</organism>
<accession>A0A840RQ64</accession>
<dbReference type="InterPro" id="IPR007896">
    <property type="entry name" value="BTP_bacteria"/>
</dbReference>
<dbReference type="EMBL" id="JACHHQ010000001">
    <property type="protein sequence ID" value="MBB5198760.1"/>
    <property type="molecule type" value="Genomic_DNA"/>
</dbReference>
<dbReference type="AlphaFoldDB" id="A0A840RQ64"/>
<evidence type="ECO:0000256" key="2">
    <source>
        <dbReference type="SAM" id="Phobius"/>
    </source>
</evidence>
<feature type="domain" description="Chlorhexidine efflux transporter" evidence="3">
    <location>
        <begin position="117"/>
        <end position="179"/>
    </location>
</feature>
<feature type="transmembrane region" description="Helical" evidence="2">
    <location>
        <begin position="56"/>
        <end position="78"/>
    </location>
</feature>
<keyword evidence="2" id="KW-1133">Transmembrane helix</keyword>